<accession>A0A3Q9RP30</accession>
<dbReference type="EMBL" id="CP026095">
    <property type="protein sequence ID" value="AZV43607.1"/>
    <property type="molecule type" value="Genomic_DNA"/>
</dbReference>
<dbReference type="RefSeq" id="WP_127760751.1">
    <property type="nucleotide sequence ID" value="NZ_CP026095.1"/>
</dbReference>
<organism evidence="1 2">
    <name type="scientific">Peribacillus asahii</name>
    <dbReference type="NCBI Taxonomy" id="228899"/>
    <lineage>
        <taxon>Bacteria</taxon>
        <taxon>Bacillati</taxon>
        <taxon>Bacillota</taxon>
        <taxon>Bacilli</taxon>
        <taxon>Bacillales</taxon>
        <taxon>Bacillaceae</taxon>
        <taxon>Peribacillus</taxon>
    </lineage>
</organism>
<gene>
    <name evidence="1" type="ORF">BAOM_2998</name>
</gene>
<proteinExistence type="predicted"/>
<dbReference type="Proteomes" id="UP000283095">
    <property type="component" value="Chromosome"/>
</dbReference>
<sequence length="106" mass="12386">MGFKLPASFYEKQKELYEKKYISIGEKEIHVSELEDRSVTPEMRATMRMNSYAQDDLPPKLTDETLINTVKHYLSHCSKPSFPCSTYDEAIIHKYVPELIKRLGEK</sequence>
<dbReference type="AlphaFoldDB" id="A0A3Q9RP30"/>
<dbReference type="KEGG" id="pasa:BAOM_2998"/>
<reference evidence="1 2" key="1">
    <citation type="submission" date="2018-01" db="EMBL/GenBank/DDBJ databases">
        <title>Bacillus asahii Genome sequencing and assembly.</title>
        <authorList>
            <person name="Jiang H."/>
            <person name="Feng Y."/>
            <person name="Zhao F."/>
            <person name="Lin X."/>
        </authorList>
    </citation>
    <scope>NUCLEOTIDE SEQUENCE [LARGE SCALE GENOMIC DNA]</scope>
    <source>
        <strain evidence="1 2">OM18</strain>
    </source>
</reference>
<name>A0A3Q9RP30_9BACI</name>
<protein>
    <submittedName>
        <fullName evidence="1">Uncharacterized protein</fullName>
    </submittedName>
</protein>
<evidence type="ECO:0000313" key="1">
    <source>
        <dbReference type="EMBL" id="AZV43607.1"/>
    </source>
</evidence>
<evidence type="ECO:0000313" key="2">
    <source>
        <dbReference type="Proteomes" id="UP000283095"/>
    </source>
</evidence>